<proteinExistence type="predicted"/>
<reference evidence="5" key="1">
    <citation type="submission" date="2023-03" db="EMBL/GenBank/DDBJ databases">
        <title>Edaphobacter sp.</title>
        <authorList>
            <person name="Huber K.J."/>
            <person name="Papendorf J."/>
            <person name="Pilke C."/>
            <person name="Bunk B."/>
            <person name="Sproeer C."/>
            <person name="Pester M."/>
        </authorList>
    </citation>
    <scope>NUCLEOTIDE SEQUENCE</scope>
    <source>
        <strain evidence="5">DSM 110680</strain>
    </source>
</reference>
<keyword evidence="2" id="KW-0472">Membrane</keyword>
<feature type="compositionally biased region" description="Low complexity" evidence="1">
    <location>
        <begin position="109"/>
        <end position="121"/>
    </location>
</feature>
<evidence type="ECO:0000313" key="5">
    <source>
        <dbReference type="EMBL" id="XBH17888.1"/>
    </source>
</evidence>
<dbReference type="EMBL" id="CP121196">
    <property type="protein sequence ID" value="XBH17888.1"/>
    <property type="molecule type" value="Genomic_DNA"/>
</dbReference>
<evidence type="ECO:0000256" key="3">
    <source>
        <dbReference type="SAM" id="SignalP"/>
    </source>
</evidence>
<protein>
    <submittedName>
        <fullName evidence="5">DUF4129 domain-containing protein</fullName>
    </submittedName>
</protein>
<feature type="region of interest" description="Disordered" evidence="1">
    <location>
        <begin position="101"/>
        <end position="129"/>
    </location>
</feature>
<evidence type="ECO:0000256" key="1">
    <source>
        <dbReference type="SAM" id="MobiDB-lite"/>
    </source>
</evidence>
<accession>A0AAU7DJG4</accession>
<dbReference type="InterPro" id="IPR025403">
    <property type="entry name" value="TgpA-like_C"/>
</dbReference>
<feature type="compositionally biased region" description="Polar residues" evidence="1">
    <location>
        <begin position="351"/>
        <end position="362"/>
    </location>
</feature>
<dbReference type="RefSeq" id="WP_348263113.1">
    <property type="nucleotide sequence ID" value="NZ_CP121196.1"/>
</dbReference>
<keyword evidence="2" id="KW-0812">Transmembrane</keyword>
<sequence>MLVQSVRLRAVFVAMAITAIACAQTSAPPQTGVRWHDVSLDDYRQHLKTLSVLVDTCEGARNLKNCDPALVGQDDRVDIARNSHPEQRLVRYGWLRALLSKAKDPDPPTKSTSPGGPKSSPQESTTSQILKAAKARLESDLAQASAPAASYIDHAQQRAAMQQVLASAEFRDLQKPSVRDSAFEKFGNWLNHLFESAANFKARSAWIGRALVWGFIIGVCVALVYSLLRLERRWRIHLVPEGDRPAPGAPSARDWQLWLEDARRAAASGLWREAIHFVYWAAISRLESRRLWPADRARTPREYLSLVAPQDPRKPGLSQLTSSFERFWYGGRVAAESDYKSAESLASTLISGGTSVGTSEASPLSEGGVR</sequence>
<dbReference type="AlphaFoldDB" id="A0AAU7DJG4"/>
<keyword evidence="2" id="KW-1133">Transmembrane helix</keyword>
<evidence type="ECO:0000256" key="2">
    <source>
        <dbReference type="SAM" id="Phobius"/>
    </source>
</evidence>
<dbReference type="PROSITE" id="PS51257">
    <property type="entry name" value="PROKAR_LIPOPROTEIN"/>
    <property type="match status" value="1"/>
</dbReference>
<evidence type="ECO:0000259" key="4">
    <source>
        <dbReference type="Pfam" id="PF13559"/>
    </source>
</evidence>
<feature type="region of interest" description="Disordered" evidence="1">
    <location>
        <begin position="351"/>
        <end position="370"/>
    </location>
</feature>
<feature type="domain" description="Protein-glutamine gamma-glutamyltransferase-like C-terminal" evidence="4">
    <location>
        <begin position="279"/>
        <end position="345"/>
    </location>
</feature>
<name>A0AAU7DJG4_9BACT</name>
<feature type="signal peptide" evidence="3">
    <location>
        <begin position="1"/>
        <end position="23"/>
    </location>
</feature>
<dbReference type="Pfam" id="PF13559">
    <property type="entry name" value="DUF4129"/>
    <property type="match status" value="1"/>
</dbReference>
<organism evidence="5">
    <name type="scientific">Telmatobacter sp. DSM 110680</name>
    <dbReference type="NCBI Taxonomy" id="3036704"/>
    <lineage>
        <taxon>Bacteria</taxon>
        <taxon>Pseudomonadati</taxon>
        <taxon>Acidobacteriota</taxon>
        <taxon>Terriglobia</taxon>
        <taxon>Terriglobales</taxon>
        <taxon>Acidobacteriaceae</taxon>
        <taxon>Telmatobacter</taxon>
    </lineage>
</organism>
<feature type="transmembrane region" description="Helical" evidence="2">
    <location>
        <begin position="206"/>
        <end position="228"/>
    </location>
</feature>
<keyword evidence="3" id="KW-0732">Signal</keyword>
<feature type="chain" id="PRO_5043705844" evidence="3">
    <location>
        <begin position="24"/>
        <end position="370"/>
    </location>
</feature>
<gene>
    <name evidence="5" type="ORF">P8935_00820</name>
</gene>